<accession>A0ABX2D1T0</accession>
<dbReference type="Proteomes" id="UP000702425">
    <property type="component" value="Unassembled WGS sequence"/>
</dbReference>
<evidence type="ECO:0000313" key="2">
    <source>
        <dbReference type="Proteomes" id="UP000702425"/>
    </source>
</evidence>
<reference evidence="1 2" key="1">
    <citation type="journal article" date="2020" name="Sci. Rep.">
        <title>A novel cyanobacterial geosmin producer, revising GeoA distribution and dispersion patterns in Bacteria.</title>
        <authorList>
            <person name="Churro C."/>
            <person name="Semedo-Aguiar A.P."/>
            <person name="Silva A.D."/>
            <person name="Pereira-Leal J.B."/>
            <person name="Leite R.B."/>
        </authorList>
    </citation>
    <scope>NUCLEOTIDE SEQUENCE [LARGE SCALE GENOMIC DNA]</scope>
    <source>
        <strain evidence="1 2">IPMA8</strain>
    </source>
</reference>
<protein>
    <submittedName>
        <fullName evidence="1">Uncharacterized protein</fullName>
    </submittedName>
</protein>
<comment type="caution">
    <text evidence="1">The sequence shown here is derived from an EMBL/GenBank/DDBJ whole genome shotgun (WGS) entry which is preliminary data.</text>
</comment>
<organism evidence="1 2">
    <name type="scientific">Microcoleus asticus IPMA8</name>
    <dbReference type="NCBI Taxonomy" id="2563858"/>
    <lineage>
        <taxon>Bacteria</taxon>
        <taxon>Bacillati</taxon>
        <taxon>Cyanobacteriota</taxon>
        <taxon>Cyanophyceae</taxon>
        <taxon>Oscillatoriophycideae</taxon>
        <taxon>Oscillatoriales</taxon>
        <taxon>Microcoleaceae</taxon>
        <taxon>Microcoleus</taxon>
        <taxon>Microcoleus asticus</taxon>
    </lineage>
</organism>
<dbReference type="EMBL" id="SRRZ01000090">
    <property type="protein sequence ID" value="NQE36599.1"/>
    <property type="molecule type" value="Genomic_DNA"/>
</dbReference>
<sequence>MIVPHHKLSNINPANNPEVEPLVIPLGYKILYPVSTTANNHKISRSRILSIAANAAPPPTRKSPLQKVAQT</sequence>
<name>A0ABX2D1T0_9CYAN</name>
<evidence type="ECO:0000313" key="1">
    <source>
        <dbReference type="EMBL" id="NQE36599.1"/>
    </source>
</evidence>
<gene>
    <name evidence="1" type="ORF">E5S67_04364</name>
</gene>
<keyword evidence="2" id="KW-1185">Reference proteome</keyword>
<proteinExistence type="predicted"/>